<dbReference type="InterPro" id="IPR014729">
    <property type="entry name" value="Rossmann-like_a/b/a_fold"/>
</dbReference>
<dbReference type="EC" id="6.1.1.16" evidence="12"/>
<feature type="binding site" evidence="12">
    <location>
        <position position="251"/>
    </location>
    <ligand>
        <name>Zn(2+)</name>
        <dbReference type="ChEBI" id="CHEBI:29105"/>
    </ligand>
</feature>
<gene>
    <name evidence="12" type="primary">cysS</name>
    <name evidence="14" type="ORF">IAC87_04070</name>
</gene>
<dbReference type="PANTHER" id="PTHR10890:SF3">
    <property type="entry name" value="CYSTEINE--TRNA LIGASE, CYTOPLASMIC"/>
    <property type="match status" value="1"/>
</dbReference>
<dbReference type="InterPro" id="IPR015803">
    <property type="entry name" value="Cys-tRNA-ligase"/>
</dbReference>
<keyword evidence="10 12" id="KW-0648">Protein biosynthesis</keyword>
<dbReference type="Proteomes" id="UP000823772">
    <property type="component" value="Unassembled WGS sequence"/>
</dbReference>
<feature type="binding site" evidence="12">
    <location>
        <position position="226"/>
    </location>
    <ligand>
        <name>Zn(2+)</name>
        <dbReference type="ChEBI" id="CHEBI:29105"/>
    </ligand>
</feature>
<feature type="binding site" evidence="12">
    <location>
        <position position="286"/>
    </location>
    <ligand>
        <name>ATP</name>
        <dbReference type="ChEBI" id="CHEBI:30616"/>
    </ligand>
</feature>
<keyword evidence="8 12" id="KW-0862">Zinc</keyword>
<keyword evidence="5 12" id="KW-0436">Ligase</keyword>
<evidence type="ECO:0000256" key="6">
    <source>
        <dbReference type="ARBA" id="ARBA00022723"/>
    </source>
</evidence>
<keyword evidence="4 12" id="KW-0963">Cytoplasm</keyword>
<name>A0A9D9IZU9_9BACT</name>
<evidence type="ECO:0000256" key="10">
    <source>
        <dbReference type="ARBA" id="ARBA00022917"/>
    </source>
</evidence>
<dbReference type="FunFam" id="3.40.50.620:FF:000140">
    <property type="entry name" value="Cysteine--tRNA ligase"/>
    <property type="match status" value="1"/>
</dbReference>
<comment type="similarity">
    <text evidence="2 12">Belongs to the class-I aminoacyl-tRNA synthetase family.</text>
</comment>
<feature type="short sequence motif" description="'KMSKS' region" evidence="12">
    <location>
        <begin position="283"/>
        <end position="287"/>
    </location>
</feature>
<dbReference type="GO" id="GO:0008270">
    <property type="term" value="F:zinc ion binding"/>
    <property type="evidence" value="ECO:0007669"/>
    <property type="project" value="UniProtKB-UniRule"/>
</dbReference>
<feature type="binding site" evidence="12">
    <location>
        <position position="255"/>
    </location>
    <ligand>
        <name>Zn(2+)</name>
        <dbReference type="ChEBI" id="CHEBI:29105"/>
    </ligand>
</feature>
<dbReference type="Pfam" id="PF23493">
    <property type="entry name" value="CysS_C"/>
    <property type="match status" value="1"/>
</dbReference>
<feature type="domain" description="Cysteinyl-tRNA synthetase class Ia DALR" evidence="13">
    <location>
        <begin position="372"/>
        <end position="435"/>
    </location>
</feature>
<dbReference type="NCBIfam" id="TIGR00435">
    <property type="entry name" value="cysS"/>
    <property type="match status" value="1"/>
</dbReference>
<evidence type="ECO:0000259" key="13">
    <source>
        <dbReference type="SMART" id="SM00840"/>
    </source>
</evidence>
<evidence type="ECO:0000256" key="1">
    <source>
        <dbReference type="ARBA" id="ARBA00004496"/>
    </source>
</evidence>
<dbReference type="InterPro" id="IPR009080">
    <property type="entry name" value="tRNAsynth_Ia_anticodon-bd"/>
</dbReference>
<dbReference type="PRINTS" id="PR00983">
    <property type="entry name" value="TRNASYNTHCYS"/>
</dbReference>
<dbReference type="HAMAP" id="MF_00041">
    <property type="entry name" value="Cys_tRNA_synth"/>
    <property type="match status" value="1"/>
</dbReference>
<dbReference type="SUPFAM" id="SSF47323">
    <property type="entry name" value="Anticodon-binding domain of a subclass of class I aminoacyl-tRNA synthetases"/>
    <property type="match status" value="1"/>
</dbReference>
<evidence type="ECO:0000313" key="15">
    <source>
        <dbReference type="Proteomes" id="UP000823772"/>
    </source>
</evidence>
<sequence>MMRDIYIYNTLSRKKELFKPVTPGHVGLYICGPTVYGDPHLGHARPGITYDVLVRLFRHLGYKVRYVRNITDVGHLENDSDSGEDKIAKKARIEELEPMEIAQEYTIRYHDAMRKLNVAPPSIEPRASGHIIEQISLVEKILKAGYAYVSNGSVYFDVKAYDKDHKYGILSGRVLDEMISNTRELDGQGDKHSPYDFALWKKAAPEHIMKWPSPWSEGFPGWHLECSAMSEKYLGSQFDIHGGGMDLLFPHHECEFAQNMASRGTSGVNYWMHNNMITIKGQKMGKSLGNFITLNELFSGANSVLKQAYSPMTVRFFILQAHYRGTLDFSNEALQASEKGLRRIMQAQKDSSRLTADTNAPDNPEMDSIVEKIYEALCDDLNTPVALSYIFDAVKIVNSAKDRQISLNAKDIEKLNTVFTDILGGILGICDEENGDGHQGVVDSLVNMVLEVRKKAKENKDWTTSDRIRDELKQSGILIKDTKEGTEWGFE</sequence>
<dbReference type="SMART" id="SM00840">
    <property type="entry name" value="DALR_2"/>
    <property type="match status" value="1"/>
</dbReference>
<evidence type="ECO:0000256" key="2">
    <source>
        <dbReference type="ARBA" id="ARBA00005594"/>
    </source>
</evidence>
<dbReference type="EMBL" id="JADILY010000083">
    <property type="protein sequence ID" value="MBO8481707.1"/>
    <property type="molecule type" value="Genomic_DNA"/>
</dbReference>
<reference evidence="14" key="2">
    <citation type="journal article" date="2021" name="PeerJ">
        <title>Extensive microbial diversity within the chicken gut microbiome revealed by metagenomics and culture.</title>
        <authorList>
            <person name="Gilroy R."/>
            <person name="Ravi A."/>
            <person name="Getino M."/>
            <person name="Pursley I."/>
            <person name="Horton D.L."/>
            <person name="Alikhan N.F."/>
            <person name="Baker D."/>
            <person name="Gharbi K."/>
            <person name="Hall N."/>
            <person name="Watson M."/>
            <person name="Adriaenssens E.M."/>
            <person name="Foster-Nyarko E."/>
            <person name="Jarju S."/>
            <person name="Secka A."/>
            <person name="Antonio M."/>
            <person name="Oren A."/>
            <person name="Chaudhuri R.R."/>
            <person name="La Ragione R."/>
            <person name="Hildebrand F."/>
            <person name="Pallen M.J."/>
        </authorList>
    </citation>
    <scope>NUCLEOTIDE SEQUENCE</scope>
    <source>
        <strain evidence="14">B3-2255</strain>
    </source>
</reference>
<dbReference type="SUPFAM" id="SSF52374">
    <property type="entry name" value="Nucleotidylyl transferase"/>
    <property type="match status" value="1"/>
</dbReference>
<organism evidence="14 15">
    <name type="scientific">Candidatus Merdivivens faecigallinarum</name>
    <dbReference type="NCBI Taxonomy" id="2840871"/>
    <lineage>
        <taxon>Bacteria</taxon>
        <taxon>Pseudomonadati</taxon>
        <taxon>Bacteroidota</taxon>
        <taxon>Bacteroidia</taxon>
        <taxon>Bacteroidales</taxon>
        <taxon>Muribaculaceae</taxon>
        <taxon>Muribaculaceae incertae sedis</taxon>
        <taxon>Candidatus Merdivivens</taxon>
    </lineage>
</organism>
<dbReference type="GO" id="GO:0005524">
    <property type="term" value="F:ATP binding"/>
    <property type="evidence" value="ECO:0007669"/>
    <property type="project" value="UniProtKB-UniRule"/>
</dbReference>
<keyword evidence="11 12" id="KW-0030">Aminoacyl-tRNA synthetase</keyword>
<accession>A0A9D9IZU9</accession>
<evidence type="ECO:0000256" key="8">
    <source>
        <dbReference type="ARBA" id="ARBA00022833"/>
    </source>
</evidence>
<comment type="catalytic activity">
    <reaction evidence="12">
        <text>tRNA(Cys) + L-cysteine + ATP = L-cysteinyl-tRNA(Cys) + AMP + diphosphate</text>
        <dbReference type="Rhea" id="RHEA:17773"/>
        <dbReference type="Rhea" id="RHEA-COMP:9661"/>
        <dbReference type="Rhea" id="RHEA-COMP:9679"/>
        <dbReference type="ChEBI" id="CHEBI:30616"/>
        <dbReference type="ChEBI" id="CHEBI:33019"/>
        <dbReference type="ChEBI" id="CHEBI:35235"/>
        <dbReference type="ChEBI" id="CHEBI:78442"/>
        <dbReference type="ChEBI" id="CHEBI:78517"/>
        <dbReference type="ChEBI" id="CHEBI:456215"/>
        <dbReference type="EC" id="6.1.1.16"/>
    </reaction>
</comment>
<dbReference type="GO" id="GO:0005829">
    <property type="term" value="C:cytosol"/>
    <property type="evidence" value="ECO:0007669"/>
    <property type="project" value="TreeGrafter"/>
</dbReference>
<feature type="binding site" evidence="12">
    <location>
        <position position="31"/>
    </location>
    <ligand>
        <name>Zn(2+)</name>
        <dbReference type="ChEBI" id="CHEBI:29105"/>
    </ligand>
</feature>
<proteinExistence type="inferred from homology"/>
<dbReference type="InterPro" id="IPR032678">
    <property type="entry name" value="tRNA-synt_1_cat_dom"/>
</dbReference>
<dbReference type="GO" id="GO:0006423">
    <property type="term" value="P:cysteinyl-tRNA aminoacylation"/>
    <property type="evidence" value="ECO:0007669"/>
    <property type="project" value="UniProtKB-UniRule"/>
</dbReference>
<reference evidence="14" key="1">
    <citation type="submission" date="2020-10" db="EMBL/GenBank/DDBJ databases">
        <authorList>
            <person name="Gilroy R."/>
        </authorList>
    </citation>
    <scope>NUCLEOTIDE SEQUENCE</scope>
    <source>
        <strain evidence="14">B3-2255</strain>
    </source>
</reference>
<evidence type="ECO:0000256" key="12">
    <source>
        <dbReference type="HAMAP-Rule" id="MF_00041"/>
    </source>
</evidence>
<feature type="short sequence motif" description="'HIGH' region" evidence="12">
    <location>
        <begin position="33"/>
        <end position="43"/>
    </location>
</feature>
<evidence type="ECO:0000256" key="11">
    <source>
        <dbReference type="ARBA" id="ARBA00023146"/>
    </source>
</evidence>
<keyword evidence="9 12" id="KW-0067">ATP-binding</keyword>
<dbReference type="PANTHER" id="PTHR10890">
    <property type="entry name" value="CYSTEINYL-TRNA SYNTHETASE"/>
    <property type="match status" value="1"/>
</dbReference>
<dbReference type="InterPro" id="IPR015273">
    <property type="entry name" value="Cys-tRNA-synt_Ia_DALR"/>
</dbReference>
<dbReference type="Pfam" id="PF01406">
    <property type="entry name" value="tRNA-synt_1e"/>
    <property type="match status" value="1"/>
</dbReference>
<evidence type="ECO:0000256" key="7">
    <source>
        <dbReference type="ARBA" id="ARBA00022741"/>
    </source>
</evidence>
<comment type="subunit">
    <text evidence="3 12">Monomer.</text>
</comment>
<dbReference type="CDD" id="cd00672">
    <property type="entry name" value="CysRS_core"/>
    <property type="match status" value="1"/>
</dbReference>
<evidence type="ECO:0000256" key="4">
    <source>
        <dbReference type="ARBA" id="ARBA00022490"/>
    </source>
</evidence>
<evidence type="ECO:0000256" key="9">
    <source>
        <dbReference type="ARBA" id="ARBA00022840"/>
    </source>
</evidence>
<evidence type="ECO:0000256" key="3">
    <source>
        <dbReference type="ARBA" id="ARBA00011245"/>
    </source>
</evidence>
<protein>
    <recommendedName>
        <fullName evidence="12">Cysteine--tRNA ligase</fullName>
        <ecNumber evidence="12">6.1.1.16</ecNumber>
    </recommendedName>
    <alternativeName>
        <fullName evidence="12">Cysteinyl-tRNA synthetase</fullName>
        <shortName evidence="12">CysRS</shortName>
    </alternativeName>
</protein>
<comment type="subcellular location">
    <subcellularLocation>
        <location evidence="1 12">Cytoplasm</location>
    </subcellularLocation>
</comment>
<dbReference type="Gene3D" id="3.40.50.620">
    <property type="entry name" value="HUPs"/>
    <property type="match status" value="1"/>
</dbReference>
<dbReference type="Gene3D" id="1.20.120.1910">
    <property type="entry name" value="Cysteine-tRNA ligase, C-terminal anti-codon recognition domain"/>
    <property type="match status" value="1"/>
</dbReference>
<keyword evidence="7 12" id="KW-0547">Nucleotide-binding</keyword>
<dbReference type="InterPro" id="IPR024909">
    <property type="entry name" value="Cys-tRNA/MSH_ligase"/>
</dbReference>
<dbReference type="InterPro" id="IPR056411">
    <property type="entry name" value="CysS_C"/>
</dbReference>
<comment type="caution">
    <text evidence="14">The sequence shown here is derived from an EMBL/GenBank/DDBJ whole genome shotgun (WGS) entry which is preliminary data.</text>
</comment>
<evidence type="ECO:0000256" key="5">
    <source>
        <dbReference type="ARBA" id="ARBA00022598"/>
    </source>
</evidence>
<dbReference type="AlphaFoldDB" id="A0A9D9IZU9"/>
<keyword evidence="6 12" id="KW-0479">Metal-binding</keyword>
<comment type="cofactor">
    <cofactor evidence="12">
        <name>Zn(2+)</name>
        <dbReference type="ChEBI" id="CHEBI:29105"/>
    </cofactor>
    <text evidence="12">Binds 1 zinc ion per subunit.</text>
</comment>
<evidence type="ECO:0000313" key="14">
    <source>
        <dbReference type="EMBL" id="MBO8481707.1"/>
    </source>
</evidence>
<dbReference type="Pfam" id="PF09190">
    <property type="entry name" value="DALR_2"/>
    <property type="match status" value="1"/>
</dbReference>
<dbReference type="GO" id="GO:0004817">
    <property type="term" value="F:cysteine-tRNA ligase activity"/>
    <property type="evidence" value="ECO:0007669"/>
    <property type="project" value="UniProtKB-UniRule"/>
</dbReference>